<evidence type="ECO:0000256" key="1">
    <source>
        <dbReference type="SAM" id="MobiDB-lite"/>
    </source>
</evidence>
<evidence type="ECO:0000313" key="2">
    <source>
        <dbReference type="EMBL" id="PVH25336.1"/>
    </source>
</evidence>
<feature type="compositionally biased region" description="Basic and acidic residues" evidence="1">
    <location>
        <begin position="54"/>
        <end position="65"/>
    </location>
</feature>
<feature type="region of interest" description="Disordered" evidence="1">
    <location>
        <begin position="46"/>
        <end position="65"/>
    </location>
</feature>
<dbReference type="InterPro" id="IPR013324">
    <property type="entry name" value="RNA_pol_sigma_r3/r4-like"/>
</dbReference>
<dbReference type="SUPFAM" id="SSF88659">
    <property type="entry name" value="Sigma3 and sigma4 domains of RNA polymerase sigma factors"/>
    <property type="match status" value="1"/>
</dbReference>
<comment type="caution">
    <text evidence="2">The sequence shown here is derived from an EMBL/GenBank/DDBJ whole genome shotgun (WGS) entry which is preliminary data.</text>
</comment>
<sequence length="129" mass="14761">MNTLQTTIKRAFDSSFVFFSRYLLKAVPFPTDGMPIEPLGQFMSHKQIPLPNHSEPEPQRPTSDSDRLLSFEAGLNAIDADLYTPFMMHIEGYKNCEIAEYLGLTENQVTLTINKVRTFLQTHDYSIDN</sequence>
<evidence type="ECO:0000313" key="3">
    <source>
        <dbReference type="Proteomes" id="UP000245627"/>
    </source>
</evidence>
<dbReference type="Proteomes" id="UP000245627">
    <property type="component" value="Unassembled WGS sequence"/>
</dbReference>
<accession>A0A2T8HIQ8</accession>
<gene>
    <name evidence="2" type="ORF">DC487_10480</name>
</gene>
<dbReference type="AlphaFoldDB" id="A0A2T8HIQ8"/>
<protein>
    <submittedName>
        <fullName evidence="2">Uncharacterized protein</fullName>
    </submittedName>
</protein>
<organism evidence="2 3">
    <name type="scientific">Sphingobacterium corticibacter</name>
    <dbReference type="NCBI Taxonomy" id="2171749"/>
    <lineage>
        <taxon>Bacteria</taxon>
        <taxon>Pseudomonadati</taxon>
        <taxon>Bacteroidota</taxon>
        <taxon>Sphingobacteriia</taxon>
        <taxon>Sphingobacteriales</taxon>
        <taxon>Sphingobacteriaceae</taxon>
        <taxon>Sphingobacterium</taxon>
    </lineage>
</organism>
<proteinExistence type="predicted"/>
<dbReference type="EMBL" id="QDKG01000003">
    <property type="protein sequence ID" value="PVH25336.1"/>
    <property type="molecule type" value="Genomic_DNA"/>
</dbReference>
<reference evidence="2 3" key="1">
    <citation type="submission" date="2018-04" db="EMBL/GenBank/DDBJ databases">
        <title>Sphingobacterium cortibacter sp. nov.</title>
        <authorList>
            <person name="Li Y."/>
        </authorList>
    </citation>
    <scope>NUCLEOTIDE SEQUENCE [LARGE SCALE GENOMIC DNA]</scope>
    <source>
        <strain evidence="2 3">2c-3</strain>
    </source>
</reference>
<keyword evidence="3" id="KW-1185">Reference proteome</keyword>
<name>A0A2T8HIQ8_9SPHI</name>